<organism evidence="1 2">
    <name type="scientific">Effrenium voratum</name>
    <dbReference type="NCBI Taxonomy" id="2562239"/>
    <lineage>
        <taxon>Eukaryota</taxon>
        <taxon>Sar</taxon>
        <taxon>Alveolata</taxon>
        <taxon>Dinophyceae</taxon>
        <taxon>Suessiales</taxon>
        <taxon>Symbiodiniaceae</taxon>
        <taxon>Effrenium</taxon>
    </lineage>
</organism>
<sequence>MTSCGRTRQSQHRRGAAELAQGLDLPGPPRGSFCTFQGHVQIFEHSSTDLDARYASLAAGISVWHNSAGKKLSREDDKARCLCGSLFPSRPHLVWCCPAFQESRIDVPSPVNRAEERLFARAVNELPRPPEDTAVHGVKAELLQAIAELVQTSDNLFLATDGSAKNHVASWGIFVPCSDRAFAAGVEGEDQSAFRAELEAIRAALAAVFAASSQGIVMCRHLTIVSDCTAAIWVASGFEGDVIEMRARRFFELRRSLRAVGIGVDFKWVPSHGKIVRGWAPHPRATEAQLRAWNHAADRAANGCMQRLLAGSARLRWATNRKEAKTWELAAIRAAARISAGYRAHCES</sequence>
<evidence type="ECO:0000313" key="1">
    <source>
        <dbReference type="EMBL" id="CAJ1407527.1"/>
    </source>
</evidence>
<dbReference type="AlphaFoldDB" id="A0AA36NHN4"/>
<comment type="caution">
    <text evidence="1">The sequence shown here is derived from an EMBL/GenBank/DDBJ whole genome shotgun (WGS) entry which is preliminary data.</text>
</comment>
<keyword evidence="2" id="KW-1185">Reference proteome</keyword>
<dbReference type="SUPFAM" id="SSF53098">
    <property type="entry name" value="Ribonuclease H-like"/>
    <property type="match status" value="1"/>
</dbReference>
<dbReference type="EMBL" id="CAUJNA010003674">
    <property type="protein sequence ID" value="CAJ1407527.1"/>
    <property type="molecule type" value="Genomic_DNA"/>
</dbReference>
<dbReference type="Gene3D" id="3.30.420.10">
    <property type="entry name" value="Ribonuclease H-like superfamily/Ribonuclease H"/>
    <property type="match status" value="1"/>
</dbReference>
<protein>
    <submittedName>
        <fullName evidence="1">Uncharacterized protein</fullName>
    </submittedName>
</protein>
<gene>
    <name evidence="1" type="ORF">EVOR1521_LOCUS29192</name>
</gene>
<name>A0AA36NHN4_9DINO</name>
<proteinExistence type="predicted"/>
<accession>A0AA36NHN4</accession>
<dbReference type="InterPro" id="IPR036397">
    <property type="entry name" value="RNaseH_sf"/>
</dbReference>
<reference evidence="1" key="1">
    <citation type="submission" date="2023-08" db="EMBL/GenBank/DDBJ databases">
        <authorList>
            <person name="Chen Y."/>
            <person name="Shah S."/>
            <person name="Dougan E. K."/>
            <person name="Thang M."/>
            <person name="Chan C."/>
        </authorList>
    </citation>
    <scope>NUCLEOTIDE SEQUENCE</scope>
</reference>
<dbReference type="Proteomes" id="UP001178507">
    <property type="component" value="Unassembled WGS sequence"/>
</dbReference>
<dbReference type="GO" id="GO:0003676">
    <property type="term" value="F:nucleic acid binding"/>
    <property type="evidence" value="ECO:0007669"/>
    <property type="project" value="InterPro"/>
</dbReference>
<dbReference type="InterPro" id="IPR012337">
    <property type="entry name" value="RNaseH-like_sf"/>
</dbReference>
<evidence type="ECO:0000313" key="2">
    <source>
        <dbReference type="Proteomes" id="UP001178507"/>
    </source>
</evidence>